<dbReference type="InterPro" id="IPR008831">
    <property type="entry name" value="Mediator_Med31"/>
</dbReference>
<keyword evidence="3" id="KW-1185">Reference proteome</keyword>
<feature type="region of interest" description="Disordered" evidence="1">
    <location>
        <begin position="49"/>
        <end position="93"/>
    </location>
</feature>
<reference evidence="2 3" key="1">
    <citation type="journal article" date="2024" name="Plant Biotechnol. J.">
        <title>Dendrobium thyrsiflorum genome and its molecular insights into genes involved in important horticultural traits.</title>
        <authorList>
            <person name="Chen B."/>
            <person name="Wang J.Y."/>
            <person name="Zheng P.J."/>
            <person name="Li K.L."/>
            <person name="Liang Y.M."/>
            <person name="Chen X.F."/>
            <person name="Zhang C."/>
            <person name="Zhao X."/>
            <person name="He X."/>
            <person name="Zhang G.Q."/>
            <person name="Liu Z.J."/>
            <person name="Xu Q."/>
        </authorList>
    </citation>
    <scope>NUCLEOTIDE SEQUENCE [LARGE SCALE GENOMIC DNA]</scope>
    <source>
        <strain evidence="2">GZMU011</strain>
    </source>
</reference>
<gene>
    <name evidence="2" type="ORF">M5K25_007339</name>
</gene>
<proteinExistence type="predicted"/>
<evidence type="ECO:0000256" key="1">
    <source>
        <dbReference type="SAM" id="MobiDB-lite"/>
    </source>
</evidence>
<protein>
    <submittedName>
        <fullName evidence="2">Uncharacterized protein</fullName>
    </submittedName>
</protein>
<accession>A0ABD0VEZ5</accession>
<dbReference type="PANTHER" id="PTHR13186">
    <property type="entry name" value="MEDIATOR OF RNA POLYMERASE II TRANSCRIPTION SUBUNIT 31"/>
    <property type="match status" value="1"/>
</dbReference>
<organism evidence="2 3">
    <name type="scientific">Dendrobium thyrsiflorum</name>
    <name type="common">Pinecone-like raceme dendrobium</name>
    <name type="synonym">Orchid</name>
    <dbReference type="NCBI Taxonomy" id="117978"/>
    <lineage>
        <taxon>Eukaryota</taxon>
        <taxon>Viridiplantae</taxon>
        <taxon>Streptophyta</taxon>
        <taxon>Embryophyta</taxon>
        <taxon>Tracheophyta</taxon>
        <taxon>Spermatophyta</taxon>
        <taxon>Magnoliopsida</taxon>
        <taxon>Liliopsida</taxon>
        <taxon>Asparagales</taxon>
        <taxon>Orchidaceae</taxon>
        <taxon>Epidendroideae</taxon>
        <taxon>Malaxideae</taxon>
        <taxon>Dendrobiinae</taxon>
        <taxon>Dendrobium</taxon>
    </lineage>
</organism>
<evidence type="ECO:0000313" key="2">
    <source>
        <dbReference type="EMBL" id="KAL0923288.1"/>
    </source>
</evidence>
<evidence type="ECO:0000313" key="3">
    <source>
        <dbReference type="Proteomes" id="UP001552299"/>
    </source>
</evidence>
<dbReference type="Proteomes" id="UP001552299">
    <property type="component" value="Unassembled WGS sequence"/>
</dbReference>
<name>A0ABD0VEZ5_DENTH</name>
<feature type="compositionally biased region" description="Pro residues" evidence="1">
    <location>
        <begin position="49"/>
        <end position="70"/>
    </location>
</feature>
<comment type="caution">
    <text evidence="2">The sequence shown here is derived from an EMBL/GenBank/DDBJ whole genome shotgun (WGS) entry which is preliminary data.</text>
</comment>
<sequence length="196" mass="21834">MAAPSFPSLAATLHPHSTSFTSTQELAHRQQYFFWKNYRNNRLKHIAPRPLPEPAVAPLPTPPAPMPPMPAASAPTLPPMQVVGQPGSAPPKVDMRNSMVDRRKRNFLVLDLLVSSREKSKDLLVSSREKSIDLLVSSREKSKDLLVSSKEDSKDLLVSSCGIINLGKKVEESSCIYYKKLRADYRKNVTENHSTS</sequence>
<dbReference type="AlphaFoldDB" id="A0ABD0VEZ5"/>
<dbReference type="EMBL" id="JANQDX010000006">
    <property type="protein sequence ID" value="KAL0923288.1"/>
    <property type="molecule type" value="Genomic_DNA"/>
</dbReference>